<accession>A0A4R1MQ85</accession>
<proteinExistence type="predicted"/>
<evidence type="ECO:0000313" key="1">
    <source>
        <dbReference type="EMBL" id="TCK92689.1"/>
    </source>
</evidence>
<reference evidence="1 2" key="1">
    <citation type="submission" date="2019-03" db="EMBL/GenBank/DDBJ databases">
        <title>Genomic Encyclopedia of Type Strains, Phase IV (KMG-IV): sequencing the most valuable type-strain genomes for metagenomic binning, comparative biology and taxonomic classification.</title>
        <authorList>
            <person name="Goeker M."/>
        </authorList>
    </citation>
    <scope>NUCLEOTIDE SEQUENCE [LARGE SCALE GENOMIC DNA]</scope>
    <source>
        <strain evidence="1 2">DSM 24176</strain>
    </source>
</reference>
<comment type="caution">
    <text evidence="1">The sequence shown here is derived from an EMBL/GenBank/DDBJ whole genome shotgun (WGS) entry which is preliminary data.</text>
</comment>
<sequence>MNPKIVRETISSDFFIIKDAKYINIGYSIVNNS</sequence>
<protein>
    <submittedName>
        <fullName evidence="1">Uncharacterized protein</fullName>
    </submittedName>
</protein>
<dbReference type="AlphaFoldDB" id="A0A4R1MQ85"/>
<dbReference type="EMBL" id="SMGQ01000013">
    <property type="protein sequence ID" value="TCK92689.1"/>
    <property type="molecule type" value="Genomic_DNA"/>
</dbReference>
<keyword evidence="2" id="KW-1185">Reference proteome</keyword>
<dbReference type="Proteomes" id="UP000294545">
    <property type="component" value="Unassembled WGS sequence"/>
</dbReference>
<evidence type="ECO:0000313" key="2">
    <source>
        <dbReference type="Proteomes" id="UP000294545"/>
    </source>
</evidence>
<name>A0A4R1MQ85_9FIRM</name>
<organism evidence="1 2">
    <name type="scientific">Natranaerovirga hydrolytica</name>
    <dbReference type="NCBI Taxonomy" id="680378"/>
    <lineage>
        <taxon>Bacteria</taxon>
        <taxon>Bacillati</taxon>
        <taxon>Bacillota</taxon>
        <taxon>Clostridia</taxon>
        <taxon>Lachnospirales</taxon>
        <taxon>Natranaerovirgaceae</taxon>
        <taxon>Natranaerovirga</taxon>
    </lineage>
</organism>
<gene>
    <name evidence="1" type="ORF">EDC19_1844</name>
</gene>